<evidence type="ECO:0000256" key="1">
    <source>
        <dbReference type="SAM" id="MobiDB-lite"/>
    </source>
</evidence>
<evidence type="ECO:0008006" key="4">
    <source>
        <dbReference type="Google" id="ProtNLM"/>
    </source>
</evidence>
<name>Q3IGM0_PSET1</name>
<sequence length="389" mass="42208">MANKTSTNTKFNWFEVFRAGTQTDSKGVTHTFSDADLNSVVTNFKPKTAPLVIGHPKMHDAAWGWASDLKAEGGSLFAKADDVCAEFAQAVADKRYPNRSVRLEKVANGYQLAHIGYLGGKPPAVEGLAWQFNQADDADTLTLEFAAGDIDDISLHTSNTLTRLMSNLRGFITDRFGSEAADKVVPNYEGEWLKEETIIAEHERAKANSDNNTEFNKGDNAINTDVNSNATPPTHEDNAMDEKERKALQDQIDAANAKNAKLEYAQRVAAASTFINTEVNGGKAPRLTNTDGVAEFMAKLNDGDATFEFAASDGKNQALKPATWFEGFLKGLPEQTGLTSEFNKDDKNGEVTDDSAETLAAKALDYQQSQSSKGVTISITAALDHIKKA</sequence>
<evidence type="ECO:0000313" key="2">
    <source>
        <dbReference type="EMBL" id="CAI86613.1"/>
    </source>
</evidence>
<protein>
    <recommendedName>
        <fullName evidence="4">Peptidase</fullName>
    </recommendedName>
</protein>
<feature type="compositionally biased region" description="Polar residues" evidence="1">
    <location>
        <begin position="209"/>
        <end position="232"/>
    </location>
</feature>
<dbReference type="eggNOG" id="COG4388">
    <property type="taxonomic scope" value="Bacteria"/>
</dbReference>
<dbReference type="KEGG" id="pha:PSHAa1540"/>
<gene>
    <name evidence="2" type="ordered locus">PSHAa1540</name>
</gene>
<dbReference type="HOGENOM" id="CLU_058178_1_0_6"/>
<dbReference type="EMBL" id="CR954246">
    <property type="protein sequence ID" value="CAI86613.1"/>
    <property type="molecule type" value="Genomic_DNA"/>
</dbReference>
<reference evidence="2 3" key="1">
    <citation type="journal article" date="2005" name="Genome Res.">
        <title>Coping with cold: the genome of the versatile marine Antarctica bacterium Pseudoalteromonas haloplanktis TAC125.</title>
        <authorList>
            <person name="Medigue C."/>
            <person name="Krin E."/>
            <person name="Pascal G."/>
            <person name="Barbe V."/>
            <person name="Bernsel A."/>
            <person name="Bertin P."/>
            <person name="Cheung F."/>
            <person name="Cruveiller S."/>
            <person name="Damico S."/>
            <person name="Duilio A."/>
            <person name="Fang G."/>
            <person name="Feller G."/>
            <person name="Mangenot S."/>
            <person name="Marino G."/>
            <person name="Nilsson J."/>
            <person name="Parilli E."/>
            <person name="Rocha E."/>
            <person name="Rouy Z."/>
            <person name="Sekowska A."/>
            <person name="Tutino M.L."/>
            <person name="Vallenet D."/>
            <person name="von Heijne G."/>
            <person name="Danchin A."/>
        </authorList>
    </citation>
    <scope>NUCLEOTIDE SEQUENCE [LARGE SCALE GENOMIC DNA]</scope>
    <source>
        <strain evidence="3">TAC 125</strain>
    </source>
</reference>
<evidence type="ECO:0000313" key="3">
    <source>
        <dbReference type="Proteomes" id="UP000006843"/>
    </source>
</evidence>
<dbReference type="Proteomes" id="UP000006843">
    <property type="component" value="Chromosome I"/>
</dbReference>
<feature type="region of interest" description="Disordered" evidence="1">
    <location>
        <begin position="209"/>
        <end position="240"/>
    </location>
</feature>
<proteinExistence type="predicted"/>
<keyword evidence="3" id="KW-1185">Reference proteome</keyword>
<organism evidence="2 3">
    <name type="scientific">Pseudoalteromonas translucida (strain TAC 125)</name>
    <dbReference type="NCBI Taxonomy" id="326442"/>
    <lineage>
        <taxon>Bacteria</taxon>
        <taxon>Pseudomonadati</taxon>
        <taxon>Pseudomonadota</taxon>
        <taxon>Gammaproteobacteria</taxon>
        <taxon>Alteromonadales</taxon>
        <taxon>Pseudoalteromonadaceae</taxon>
        <taxon>Pseudoalteromonas</taxon>
    </lineage>
</organism>
<dbReference type="BioCyc" id="PHAL326442:PSHA_RS07560-MONOMER"/>
<dbReference type="STRING" id="326442.PSHAa1540"/>
<dbReference type="PATRIC" id="fig|326442.8.peg.1490"/>
<dbReference type="AlphaFoldDB" id="Q3IGM0"/>
<accession>Q3IGM0</accession>